<dbReference type="EMBL" id="VLLI01000006">
    <property type="protein sequence ID" value="TWI99904.1"/>
    <property type="molecule type" value="Genomic_DNA"/>
</dbReference>
<keyword evidence="3" id="KW-1003">Cell membrane</keyword>
<evidence type="ECO:0000313" key="9">
    <source>
        <dbReference type="Proteomes" id="UP000317010"/>
    </source>
</evidence>
<dbReference type="AlphaFoldDB" id="A0A562U3K8"/>
<evidence type="ECO:0000256" key="7">
    <source>
        <dbReference type="RuleBase" id="RU003879"/>
    </source>
</evidence>
<comment type="similarity">
    <text evidence="2 7">Belongs to the ExbD/TolR family.</text>
</comment>
<accession>A0A562U3K8</accession>
<dbReference type="RefSeq" id="WP_144912646.1">
    <property type="nucleotide sequence ID" value="NZ_VLLI01000006.1"/>
</dbReference>
<reference evidence="8 9" key="1">
    <citation type="submission" date="2019-07" db="EMBL/GenBank/DDBJ databases">
        <title>Genomic Encyclopedia of Archaeal and Bacterial Type Strains, Phase II (KMG-II): from individual species to whole genera.</title>
        <authorList>
            <person name="Goeker M."/>
        </authorList>
    </citation>
    <scope>NUCLEOTIDE SEQUENCE [LARGE SCALE GENOMIC DNA]</scope>
    <source>
        <strain evidence="8 9">ATCC BAA-1854</strain>
    </source>
</reference>
<sequence>MPRVKVARKSTAIDMTAMCDVAFLLLTFFILTAKPKVEDPSKADVPTSSKEKVVPEQNLATISVGQTNQVYYSVDGSDVRTEALKAMGEKYHVSFTPDEIKNFSNTEVFGVPMSQMKSFLDGTIDSQQKFPQKGIPVDTTSNNELSNWILTSRQADKALHDKDLDIAIKGDKREQYPIISTIIEILAKQRLFKFSLITDLKAAPKK</sequence>
<evidence type="ECO:0000256" key="4">
    <source>
        <dbReference type="ARBA" id="ARBA00022692"/>
    </source>
</evidence>
<dbReference type="PANTHER" id="PTHR30558:SF3">
    <property type="entry name" value="BIOPOLYMER TRANSPORT PROTEIN EXBD-RELATED"/>
    <property type="match status" value="1"/>
</dbReference>
<dbReference type="GO" id="GO:0015031">
    <property type="term" value="P:protein transport"/>
    <property type="evidence" value="ECO:0007669"/>
    <property type="project" value="UniProtKB-KW"/>
</dbReference>
<evidence type="ECO:0000256" key="6">
    <source>
        <dbReference type="ARBA" id="ARBA00023136"/>
    </source>
</evidence>
<keyword evidence="7" id="KW-0813">Transport</keyword>
<evidence type="ECO:0000313" key="8">
    <source>
        <dbReference type="EMBL" id="TWI99904.1"/>
    </source>
</evidence>
<evidence type="ECO:0000256" key="2">
    <source>
        <dbReference type="ARBA" id="ARBA00005811"/>
    </source>
</evidence>
<keyword evidence="7" id="KW-0653">Protein transport</keyword>
<name>A0A562U3K8_9SPHI</name>
<comment type="subcellular location">
    <subcellularLocation>
        <location evidence="1">Cell membrane</location>
        <topology evidence="1">Single-pass membrane protein</topology>
    </subcellularLocation>
    <subcellularLocation>
        <location evidence="7">Cell membrane</location>
        <topology evidence="7">Single-pass type II membrane protein</topology>
    </subcellularLocation>
</comment>
<dbReference type="InterPro" id="IPR003400">
    <property type="entry name" value="ExbD"/>
</dbReference>
<keyword evidence="9" id="KW-1185">Reference proteome</keyword>
<organism evidence="8 9">
    <name type="scientific">Mucilaginibacter frigoritolerans</name>
    <dbReference type="NCBI Taxonomy" id="652788"/>
    <lineage>
        <taxon>Bacteria</taxon>
        <taxon>Pseudomonadati</taxon>
        <taxon>Bacteroidota</taxon>
        <taxon>Sphingobacteriia</taxon>
        <taxon>Sphingobacteriales</taxon>
        <taxon>Sphingobacteriaceae</taxon>
        <taxon>Mucilaginibacter</taxon>
    </lineage>
</organism>
<keyword evidence="6" id="KW-0472">Membrane</keyword>
<dbReference type="Pfam" id="PF02472">
    <property type="entry name" value="ExbD"/>
    <property type="match status" value="1"/>
</dbReference>
<evidence type="ECO:0000256" key="1">
    <source>
        <dbReference type="ARBA" id="ARBA00004162"/>
    </source>
</evidence>
<dbReference type="GO" id="GO:0022857">
    <property type="term" value="F:transmembrane transporter activity"/>
    <property type="evidence" value="ECO:0007669"/>
    <property type="project" value="InterPro"/>
</dbReference>
<dbReference type="OrthoDB" id="9793581at2"/>
<dbReference type="Proteomes" id="UP000317010">
    <property type="component" value="Unassembled WGS sequence"/>
</dbReference>
<protein>
    <submittedName>
        <fullName evidence="8">Biopolymer transport protein ExbD/TolR</fullName>
    </submittedName>
</protein>
<gene>
    <name evidence="8" type="ORF">JN11_02320</name>
</gene>
<comment type="caution">
    <text evidence="8">The sequence shown here is derived from an EMBL/GenBank/DDBJ whole genome shotgun (WGS) entry which is preliminary data.</text>
</comment>
<keyword evidence="5" id="KW-1133">Transmembrane helix</keyword>
<evidence type="ECO:0000256" key="3">
    <source>
        <dbReference type="ARBA" id="ARBA00022475"/>
    </source>
</evidence>
<keyword evidence="4 7" id="KW-0812">Transmembrane</keyword>
<dbReference type="GO" id="GO:0005886">
    <property type="term" value="C:plasma membrane"/>
    <property type="evidence" value="ECO:0007669"/>
    <property type="project" value="UniProtKB-SubCell"/>
</dbReference>
<proteinExistence type="inferred from homology"/>
<dbReference type="PANTHER" id="PTHR30558">
    <property type="entry name" value="EXBD MEMBRANE COMPONENT OF PMF-DRIVEN MACROMOLECULE IMPORT SYSTEM"/>
    <property type="match status" value="1"/>
</dbReference>
<evidence type="ECO:0000256" key="5">
    <source>
        <dbReference type="ARBA" id="ARBA00022989"/>
    </source>
</evidence>